<name>A0A2T2WHQ0_9FIRM</name>
<organism evidence="1 2">
    <name type="scientific">Sulfobacillus benefaciens</name>
    <dbReference type="NCBI Taxonomy" id="453960"/>
    <lineage>
        <taxon>Bacteria</taxon>
        <taxon>Bacillati</taxon>
        <taxon>Bacillota</taxon>
        <taxon>Clostridia</taxon>
        <taxon>Eubacteriales</taxon>
        <taxon>Clostridiales Family XVII. Incertae Sedis</taxon>
        <taxon>Sulfobacillus</taxon>
    </lineage>
</organism>
<comment type="caution">
    <text evidence="1">The sequence shown here is derived from an EMBL/GenBank/DDBJ whole genome shotgun (WGS) entry which is preliminary data.</text>
</comment>
<gene>
    <name evidence="1" type="ORF">C7B43_21095</name>
</gene>
<accession>A0A2T2WHQ0</accession>
<evidence type="ECO:0000313" key="2">
    <source>
        <dbReference type="Proteomes" id="UP000242699"/>
    </source>
</evidence>
<protein>
    <submittedName>
        <fullName evidence="1">Uncharacterized protein</fullName>
    </submittedName>
</protein>
<sequence>MAVLRQPEVSQDRPSFQFALEARVILSTMTNVALAVNGHGDGDFAHAQLEWIHDFLAVVDHGPLWPD</sequence>
<dbReference type="AlphaFoldDB" id="A0A2T2WHQ0"/>
<proteinExistence type="predicted"/>
<dbReference type="Proteomes" id="UP000242699">
    <property type="component" value="Unassembled WGS sequence"/>
</dbReference>
<evidence type="ECO:0000313" key="1">
    <source>
        <dbReference type="EMBL" id="PSR21764.1"/>
    </source>
</evidence>
<dbReference type="EMBL" id="PXYT01000126">
    <property type="protein sequence ID" value="PSR21764.1"/>
    <property type="molecule type" value="Genomic_DNA"/>
</dbReference>
<reference evidence="1 2" key="1">
    <citation type="journal article" date="2014" name="BMC Genomics">
        <title>Comparison of environmental and isolate Sulfobacillus genomes reveals diverse carbon, sulfur, nitrogen, and hydrogen metabolisms.</title>
        <authorList>
            <person name="Justice N.B."/>
            <person name="Norman A."/>
            <person name="Brown C.T."/>
            <person name="Singh A."/>
            <person name="Thomas B.C."/>
            <person name="Banfield J.F."/>
        </authorList>
    </citation>
    <scope>NUCLEOTIDE SEQUENCE [LARGE SCALE GENOMIC DNA]</scope>
    <source>
        <strain evidence="1">AMDSBA1</strain>
    </source>
</reference>